<dbReference type="Proteomes" id="UP000315349">
    <property type="component" value="Chromosome"/>
</dbReference>
<accession>A0A518GMB0</accession>
<feature type="domain" description="DUF58" evidence="3">
    <location>
        <begin position="349"/>
        <end position="513"/>
    </location>
</feature>
<keyword evidence="2" id="KW-0812">Transmembrane</keyword>
<feature type="transmembrane region" description="Helical" evidence="2">
    <location>
        <begin position="105"/>
        <end position="128"/>
    </location>
</feature>
<keyword evidence="2" id="KW-0472">Membrane</keyword>
<dbReference type="RefSeq" id="WP_145297895.1">
    <property type="nucleotide sequence ID" value="NZ_CP036299.1"/>
</dbReference>
<dbReference type="Pfam" id="PF01882">
    <property type="entry name" value="DUF58"/>
    <property type="match status" value="1"/>
</dbReference>
<feature type="region of interest" description="Disordered" evidence="1">
    <location>
        <begin position="1"/>
        <end position="59"/>
    </location>
</feature>
<organism evidence="4 5">
    <name type="scientific">Planctopirus ephydatiae</name>
    <dbReference type="NCBI Taxonomy" id="2528019"/>
    <lineage>
        <taxon>Bacteria</taxon>
        <taxon>Pseudomonadati</taxon>
        <taxon>Planctomycetota</taxon>
        <taxon>Planctomycetia</taxon>
        <taxon>Planctomycetales</taxon>
        <taxon>Planctomycetaceae</taxon>
        <taxon>Planctopirus</taxon>
    </lineage>
</organism>
<feature type="compositionally biased region" description="Polar residues" evidence="1">
    <location>
        <begin position="1"/>
        <end position="12"/>
    </location>
</feature>
<evidence type="ECO:0000256" key="1">
    <source>
        <dbReference type="SAM" id="MobiDB-lite"/>
    </source>
</evidence>
<dbReference type="PANTHER" id="PTHR34351">
    <property type="entry name" value="SLR1927 PROTEIN-RELATED"/>
    <property type="match status" value="1"/>
</dbReference>
<dbReference type="KEGG" id="peh:Spb1_16000"/>
<dbReference type="AlphaFoldDB" id="A0A518GMB0"/>
<proteinExistence type="predicted"/>
<feature type="compositionally biased region" description="Low complexity" evidence="1">
    <location>
        <begin position="22"/>
        <end position="57"/>
    </location>
</feature>
<evidence type="ECO:0000313" key="5">
    <source>
        <dbReference type="Proteomes" id="UP000315349"/>
    </source>
</evidence>
<evidence type="ECO:0000256" key="2">
    <source>
        <dbReference type="SAM" id="Phobius"/>
    </source>
</evidence>
<dbReference type="PANTHER" id="PTHR34351:SF1">
    <property type="entry name" value="SLR1927 PROTEIN"/>
    <property type="match status" value="1"/>
</dbReference>
<feature type="transmembrane region" description="Helical" evidence="2">
    <location>
        <begin position="175"/>
        <end position="196"/>
    </location>
</feature>
<feature type="transmembrane region" description="Helical" evidence="2">
    <location>
        <begin position="70"/>
        <end position="93"/>
    </location>
</feature>
<feature type="transmembrane region" description="Helical" evidence="2">
    <location>
        <begin position="152"/>
        <end position="169"/>
    </location>
</feature>
<protein>
    <recommendedName>
        <fullName evidence="3">DUF58 domain-containing protein</fullName>
    </recommendedName>
</protein>
<sequence length="552" mass="60407">MALTSASSNSPEVETETGGLPASSGSAAASEKMLSMTQSAAGSTATSPTSQPQAASARNVSFRNQAPGRLALPVSALIALAVAGLLLLGYFVASPITARWSSLTRMTFFVAIGVLILFSLQTFVEDWIRKQSASMRKMPVFQRNRVHIPKEGLMYLGIMIVLLVGSMLGQSNMMMLVFAVMAGPFVLNGWAAFTALQGSKVSRTLPKRAMCGEQFSVEVSFRNDRPLLSAWMMLVRDQARPAKARHSQIAAVASVLFTRVGPKSIQLAHYRIRLGHRGRYIFGPLSVSSRYPLGLIERGLVVNAHEEMLVYPIIGRLHPRWKRELVGASELVTSSQSRGGIYNDDFHHLREYRSGDNPKAIHWRSSARRNELIVREFHQNREHHLSVVVDLHRSAHPTPEEDLQAELILSFVATLCAEHSQTCRESTVRLAISGESTTVYEAAASPANLEFLLDQLALAEPGAATTTTSMLAEAQRILSANTRLVLVTSRLHGKTTENDLSHAQTGRAQVIHIDPSTYADYVVLDQDFAPRGTSILAESDAEEAELLPDDDL</sequence>
<name>A0A518GMB0_9PLAN</name>
<dbReference type="InterPro" id="IPR002881">
    <property type="entry name" value="DUF58"/>
</dbReference>
<evidence type="ECO:0000259" key="3">
    <source>
        <dbReference type="Pfam" id="PF01882"/>
    </source>
</evidence>
<dbReference type="EMBL" id="CP036299">
    <property type="protein sequence ID" value="QDV29686.1"/>
    <property type="molecule type" value="Genomic_DNA"/>
</dbReference>
<dbReference type="OrthoDB" id="9812729at2"/>
<keyword evidence="2" id="KW-1133">Transmembrane helix</keyword>
<gene>
    <name evidence="4" type="ORF">Spb1_16000</name>
</gene>
<reference evidence="4 5" key="1">
    <citation type="submission" date="2019-02" db="EMBL/GenBank/DDBJ databases">
        <title>Deep-cultivation of Planctomycetes and their phenomic and genomic characterization uncovers novel biology.</title>
        <authorList>
            <person name="Wiegand S."/>
            <person name="Jogler M."/>
            <person name="Boedeker C."/>
            <person name="Pinto D."/>
            <person name="Vollmers J."/>
            <person name="Rivas-Marin E."/>
            <person name="Kohn T."/>
            <person name="Peeters S.H."/>
            <person name="Heuer A."/>
            <person name="Rast P."/>
            <person name="Oberbeckmann S."/>
            <person name="Bunk B."/>
            <person name="Jeske O."/>
            <person name="Meyerdierks A."/>
            <person name="Storesund J.E."/>
            <person name="Kallscheuer N."/>
            <person name="Luecker S."/>
            <person name="Lage O.M."/>
            <person name="Pohl T."/>
            <person name="Merkel B.J."/>
            <person name="Hornburger P."/>
            <person name="Mueller R.-W."/>
            <person name="Bruemmer F."/>
            <person name="Labrenz M."/>
            <person name="Spormann A.M."/>
            <person name="Op den Camp H."/>
            <person name="Overmann J."/>
            <person name="Amann R."/>
            <person name="Jetten M.S.M."/>
            <person name="Mascher T."/>
            <person name="Medema M.H."/>
            <person name="Devos D.P."/>
            <person name="Kaster A.-K."/>
            <person name="Ovreas L."/>
            <person name="Rohde M."/>
            <person name="Galperin M.Y."/>
            <person name="Jogler C."/>
        </authorList>
    </citation>
    <scope>NUCLEOTIDE SEQUENCE [LARGE SCALE GENOMIC DNA]</scope>
    <source>
        <strain evidence="4 5">Spb1</strain>
    </source>
</reference>
<keyword evidence="5" id="KW-1185">Reference proteome</keyword>
<evidence type="ECO:0000313" key="4">
    <source>
        <dbReference type="EMBL" id="QDV29686.1"/>
    </source>
</evidence>